<dbReference type="Proteomes" id="UP001372834">
    <property type="component" value="Unassembled WGS sequence"/>
</dbReference>
<evidence type="ECO:0000313" key="1">
    <source>
        <dbReference type="EMBL" id="KAK6621352.1"/>
    </source>
</evidence>
<dbReference type="AlphaFoldDB" id="A0AAN8PFG1"/>
<protein>
    <submittedName>
        <fullName evidence="1">Uncharacterized protein</fullName>
    </submittedName>
</protein>
<proteinExistence type="predicted"/>
<accession>A0AAN8PFG1</accession>
<dbReference type="EMBL" id="JAWJWE010000039">
    <property type="protein sequence ID" value="KAK6621352.1"/>
    <property type="molecule type" value="Genomic_DNA"/>
</dbReference>
<reference evidence="1 2" key="1">
    <citation type="submission" date="2023-10" db="EMBL/GenBank/DDBJ databases">
        <title>Genomes of two closely related lineages of the louse Polyplax serrata with different host specificities.</title>
        <authorList>
            <person name="Martinu J."/>
            <person name="Tarabai H."/>
            <person name="Stefka J."/>
            <person name="Hypsa V."/>
        </authorList>
    </citation>
    <scope>NUCLEOTIDE SEQUENCE [LARGE SCALE GENOMIC DNA]</scope>
    <source>
        <strain evidence="1">HR10_N</strain>
    </source>
</reference>
<organism evidence="1 2">
    <name type="scientific">Polyplax serrata</name>
    <name type="common">Common mouse louse</name>
    <dbReference type="NCBI Taxonomy" id="468196"/>
    <lineage>
        <taxon>Eukaryota</taxon>
        <taxon>Metazoa</taxon>
        <taxon>Ecdysozoa</taxon>
        <taxon>Arthropoda</taxon>
        <taxon>Hexapoda</taxon>
        <taxon>Insecta</taxon>
        <taxon>Pterygota</taxon>
        <taxon>Neoptera</taxon>
        <taxon>Paraneoptera</taxon>
        <taxon>Psocodea</taxon>
        <taxon>Troctomorpha</taxon>
        <taxon>Phthiraptera</taxon>
        <taxon>Anoplura</taxon>
        <taxon>Polyplacidae</taxon>
        <taxon>Polyplax</taxon>
    </lineage>
</organism>
<sequence length="208" mass="23328">MQDLVENYVLDNDKLRTQMRIAKLESQKYTVLLAGKEEEIKKYKTEMAAFQRQICEQLEIIRSKASENQVENAFTTIARHTNLLCQTDLESLPSESNQLSRSVTKTSLDSLSSDRHQEDKCAFSVETVVDAESKEMTTVTNCGHNSIDENSCGSDHSQPRSSNAICTANKMLDGVKRSARKRTSLQNSHDIPARMLFSNSSDECSPQG</sequence>
<name>A0AAN8PFG1_POLSC</name>
<gene>
    <name evidence="1" type="ORF">RUM43_011658</name>
</gene>
<comment type="caution">
    <text evidence="1">The sequence shown here is derived from an EMBL/GenBank/DDBJ whole genome shotgun (WGS) entry which is preliminary data.</text>
</comment>
<evidence type="ECO:0000313" key="2">
    <source>
        <dbReference type="Proteomes" id="UP001372834"/>
    </source>
</evidence>